<protein>
    <submittedName>
        <fullName evidence="15">LRR domain containing protein</fullName>
    </submittedName>
</protein>
<dbReference type="InParanoid" id="A0A2P5C1X3"/>
<dbReference type="AlphaFoldDB" id="A0A2P5C1X3"/>
<evidence type="ECO:0000256" key="1">
    <source>
        <dbReference type="ARBA" id="ARBA00004251"/>
    </source>
</evidence>
<evidence type="ECO:0000259" key="13">
    <source>
        <dbReference type="Pfam" id="PF08263"/>
    </source>
</evidence>
<dbReference type="SMART" id="SM00365">
    <property type="entry name" value="LRR_SD22"/>
    <property type="match status" value="3"/>
</dbReference>
<dbReference type="Pfam" id="PF08263">
    <property type="entry name" value="LRRNT_2"/>
    <property type="match status" value="1"/>
</dbReference>
<evidence type="ECO:0000256" key="9">
    <source>
        <dbReference type="ARBA" id="ARBA00023136"/>
    </source>
</evidence>
<evidence type="ECO:0000256" key="8">
    <source>
        <dbReference type="ARBA" id="ARBA00022989"/>
    </source>
</evidence>
<dbReference type="STRING" id="63057.A0A2P5C1X3"/>
<keyword evidence="11" id="KW-0325">Glycoprotein</keyword>
<keyword evidence="4" id="KW-0433">Leucine-rich repeat</keyword>
<comment type="subcellular location">
    <subcellularLocation>
        <location evidence="1">Cell membrane</location>
        <topology evidence="1">Single-pass type I membrane protein</topology>
    </subcellularLocation>
</comment>
<dbReference type="Pfam" id="PF13855">
    <property type="entry name" value="LRR_8"/>
    <property type="match status" value="1"/>
</dbReference>
<dbReference type="SUPFAM" id="SSF52047">
    <property type="entry name" value="RNI-like"/>
    <property type="match status" value="2"/>
</dbReference>
<dbReference type="EMBL" id="JXTC01000424">
    <property type="protein sequence ID" value="PON55037.1"/>
    <property type="molecule type" value="Genomic_DNA"/>
</dbReference>
<dbReference type="InterPro" id="IPR046956">
    <property type="entry name" value="RLP23-like"/>
</dbReference>
<dbReference type="FunFam" id="3.80.10.10:FF:000095">
    <property type="entry name" value="LRR receptor-like serine/threonine-protein kinase GSO1"/>
    <property type="match status" value="1"/>
</dbReference>
<evidence type="ECO:0000256" key="6">
    <source>
        <dbReference type="ARBA" id="ARBA00022729"/>
    </source>
</evidence>
<keyword evidence="9 12" id="KW-0472">Membrane</keyword>
<dbReference type="InterPro" id="IPR032675">
    <property type="entry name" value="LRR_dom_sf"/>
</dbReference>
<keyword evidence="10" id="KW-0675">Receptor</keyword>
<evidence type="ECO:0000256" key="7">
    <source>
        <dbReference type="ARBA" id="ARBA00022737"/>
    </source>
</evidence>
<evidence type="ECO:0000256" key="4">
    <source>
        <dbReference type="ARBA" id="ARBA00022614"/>
    </source>
</evidence>
<dbReference type="SUPFAM" id="SSF52058">
    <property type="entry name" value="L domain-like"/>
    <property type="match status" value="1"/>
</dbReference>
<feature type="transmembrane region" description="Helical" evidence="12">
    <location>
        <begin position="830"/>
        <end position="854"/>
    </location>
</feature>
<dbReference type="InterPro" id="IPR013210">
    <property type="entry name" value="LRR_N_plant-typ"/>
</dbReference>
<dbReference type="Gene3D" id="3.80.10.10">
    <property type="entry name" value="Ribonuclease Inhibitor"/>
    <property type="match status" value="4"/>
</dbReference>
<keyword evidence="16" id="KW-1185">Reference proteome</keyword>
<dbReference type="Pfam" id="PF00560">
    <property type="entry name" value="LRR_1"/>
    <property type="match status" value="2"/>
</dbReference>
<dbReference type="PANTHER" id="PTHR48061:SF12">
    <property type="entry name" value="DISEASE RESISTANCE LIKE PROTEIN"/>
    <property type="match status" value="1"/>
</dbReference>
<dbReference type="InterPro" id="IPR003591">
    <property type="entry name" value="Leu-rich_rpt_typical-subtyp"/>
</dbReference>
<comment type="caution">
    <text evidence="15">The sequence shown here is derived from an EMBL/GenBank/DDBJ whole genome shotgun (WGS) entry which is preliminary data.</text>
</comment>
<dbReference type="OrthoDB" id="676979at2759"/>
<dbReference type="PANTHER" id="PTHR48061">
    <property type="entry name" value="LEUCINE-RICH REPEAT RECEPTOR PROTEIN KINASE EMS1-LIKE-RELATED"/>
    <property type="match status" value="1"/>
</dbReference>
<evidence type="ECO:0000256" key="3">
    <source>
        <dbReference type="ARBA" id="ARBA00022475"/>
    </source>
</evidence>
<evidence type="ECO:0000256" key="5">
    <source>
        <dbReference type="ARBA" id="ARBA00022692"/>
    </source>
</evidence>
<feature type="domain" description="Leucine-rich repeat-containing N-terminal plant-type" evidence="13">
    <location>
        <begin position="34"/>
        <end position="86"/>
    </location>
</feature>
<feature type="domain" description="Disease resistance R13L4/SHOC-2-like LRR" evidence="14">
    <location>
        <begin position="262"/>
        <end position="437"/>
    </location>
</feature>
<dbReference type="InterPro" id="IPR001611">
    <property type="entry name" value="Leu-rich_rpt"/>
</dbReference>
<dbReference type="SMART" id="SM00369">
    <property type="entry name" value="LRR_TYP"/>
    <property type="match status" value="8"/>
</dbReference>
<proteinExistence type="inferred from homology"/>
<evidence type="ECO:0000256" key="2">
    <source>
        <dbReference type="ARBA" id="ARBA00009592"/>
    </source>
</evidence>
<dbReference type="InterPro" id="IPR055414">
    <property type="entry name" value="LRR_R13L4/SHOC2-like"/>
</dbReference>
<evidence type="ECO:0000256" key="12">
    <source>
        <dbReference type="SAM" id="Phobius"/>
    </source>
</evidence>
<evidence type="ECO:0000256" key="11">
    <source>
        <dbReference type="ARBA" id="ARBA00023180"/>
    </source>
</evidence>
<dbReference type="GO" id="GO:0005886">
    <property type="term" value="C:plasma membrane"/>
    <property type="evidence" value="ECO:0007669"/>
    <property type="project" value="UniProtKB-SubCell"/>
</dbReference>
<dbReference type="FunFam" id="3.80.10.10:FF:000041">
    <property type="entry name" value="LRR receptor-like serine/threonine-protein kinase ERECTA"/>
    <property type="match status" value="1"/>
</dbReference>
<keyword evidence="6" id="KW-0732">Signal</keyword>
<keyword evidence="5 12" id="KW-0812">Transmembrane</keyword>
<keyword evidence="3" id="KW-1003">Cell membrane</keyword>
<gene>
    <name evidence="15" type="ORF">TorRG33x02_300460</name>
</gene>
<evidence type="ECO:0000256" key="10">
    <source>
        <dbReference type="ARBA" id="ARBA00023170"/>
    </source>
</evidence>
<dbReference type="FunFam" id="3.80.10.10:FF:000213">
    <property type="entry name" value="Tyrosine-sulfated glycopeptide receptor 1"/>
    <property type="match status" value="1"/>
</dbReference>
<keyword evidence="7" id="KW-0677">Repeat</keyword>
<organism evidence="15 16">
    <name type="scientific">Trema orientale</name>
    <name type="common">Charcoal tree</name>
    <name type="synonym">Celtis orientalis</name>
    <dbReference type="NCBI Taxonomy" id="63057"/>
    <lineage>
        <taxon>Eukaryota</taxon>
        <taxon>Viridiplantae</taxon>
        <taxon>Streptophyta</taxon>
        <taxon>Embryophyta</taxon>
        <taxon>Tracheophyta</taxon>
        <taxon>Spermatophyta</taxon>
        <taxon>Magnoliopsida</taxon>
        <taxon>eudicotyledons</taxon>
        <taxon>Gunneridae</taxon>
        <taxon>Pentapetalae</taxon>
        <taxon>rosids</taxon>
        <taxon>fabids</taxon>
        <taxon>Rosales</taxon>
        <taxon>Cannabaceae</taxon>
        <taxon>Trema</taxon>
    </lineage>
</organism>
<evidence type="ECO:0000259" key="14">
    <source>
        <dbReference type="Pfam" id="PF23598"/>
    </source>
</evidence>
<keyword evidence="8 12" id="KW-1133">Transmembrane helix</keyword>
<evidence type="ECO:0000313" key="15">
    <source>
        <dbReference type="EMBL" id="PON55037.1"/>
    </source>
</evidence>
<name>A0A2P5C1X3_TREOI</name>
<dbReference type="Proteomes" id="UP000237000">
    <property type="component" value="Unassembled WGS sequence"/>
</dbReference>
<comment type="similarity">
    <text evidence="2">Belongs to the RLP family.</text>
</comment>
<reference evidence="16" key="1">
    <citation type="submission" date="2016-06" db="EMBL/GenBank/DDBJ databases">
        <title>Parallel loss of symbiosis genes in relatives of nitrogen-fixing non-legume Parasponia.</title>
        <authorList>
            <person name="Van Velzen R."/>
            <person name="Holmer R."/>
            <person name="Bu F."/>
            <person name="Rutten L."/>
            <person name="Van Zeijl A."/>
            <person name="Liu W."/>
            <person name="Santuari L."/>
            <person name="Cao Q."/>
            <person name="Sharma T."/>
            <person name="Shen D."/>
            <person name="Roswanjaya Y."/>
            <person name="Wardhani T."/>
            <person name="Kalhor M.S."/>
            <person name="Jansen J."/>
            <person name="Van den Hoogen J."/>
            <person name="Gungor B."/>
            <person name="Hartog M."/>
            <person name="Hontelez J."/>
            <person name="Verver J."/>
            <person name="Yang W.-C."/>
            <person name="Schijlen E."/>
            <person name="Repin R."/>
            <person name="Schilthuizen M."/>
            <person name="Schranz E."/>
            <person name="Heidstra R."/>
            <person name="Miyata K."/>
            <person name="Fedorova E."/>
            <person name="Kohlen W."/>
            <person name="Bisseling T."/>
            <person name="Smit S."/>
            <person name="Geurts R."/>
        </authorList>
    </citation>
    <scope>NUCLEOTIDE SEQUENCE [LARGE SCALE GENOMIC DNA]</scope>
    <source>
        <strain evidence="16">cv. RG33-2</strain>
    </source>
</reference>
<sequence>MTPFIFSRFLFLLIIYINLLLAVLCFSFSQSLCHDHEKSSLLQFKEAFVIDKSASGDPLAYPKLTLWNQAGGTSSDCCSWEGVECDEDTGHVIGLDLGSSFLYGSLDSNSSLFSLVHLRRLSLADNHFNYSHIPTAIKRLSMLTSLSLNASVFSGQIPSEVSELSNLSSLDLSENIDPLTRKKLLVLKKPDFKSLVSNLTSLEQLRLSYVDISSTVPDSLANFSSLTSLLLKDCGLRGEFPVGIFGLPNLQILSVGFNENLTGSLPEFKQSSSLKALKLAGTSFSGDLPTSIEKLASLYYLDATACNFSGMIPASIGKLNQLTYLDLSENNFMGHIPSSLANLTQLVQLWLYSNQLSGPLPFSLSKLQNLELLTVENNNLSGNVNFDMFLGLKNLRTLSLSDNKLSVIIKPGINDTLPQFKLLFLSNCNLRKFPEFLAHQERIDSLDLVGNHIGGRIPEWMFNKSRETFFLHLSENDLIGEVPPAICNLRSLAFLKMSYNNLSGSLPQCFGNFKSLSVLTLRNNSISGNIPIFSEGNQLRLVDLGYNQLQGQVPHSLTNCRMLGYLNLENNRLDDVFPYWLGSLPELEVLVLRSNEFHGVIGEPRPHYEFPKLRIIDMSFNNFTGKLPSSYIQSWKAMKSNMFWNSSYMKSIPITKSKGSNTISSFVNFRVTIKIKGVDRFYEKIIDIIAVISLSDNKFDGEIPADIGNVKGLYSLDLSNNNLKGGIPSSLGNLTGLESLDLYGNELSGEIPQELTKLTFLQYLNVSHNHLTGPIPRANQLSRFESSSYEGNSGLCGIPLPNKCGNSEALDPPLPSHEEEEEESSSFFQFGWKVVVIGYGCGFVVGLFVAEFAIARKPNWFAMTFGIRNWQVIRKRRMGRRN</sequence>
<dbReference type="Pfam" id="PF23598">
    <property type="entry name" value="LRR_14"/>
    <property type="match status" value="1"/>
</dbReference>
<evidence type="ECO:0000313" key="16">
    <source>
        <dbReference type="Proteomes" id="UP000237000"/>
    </source>
</evidence>
<accession>A0A2P5C1X3</accession>